<dbReference type="PROSITE" id="PS51819">
    <property type="entry name" value="VOC"/>
    <property type="match status" value="1"/>
</dbReference>
<sequence>MAETPQHGAIVWNELNSHDVEAAKSFYGRLMGWDFVPMPVGDRTYWVIKKNGVDVGGMFAMNGPEFDSVPPHWMTYVAVDDVDASVKQAKAAGGRALKAPFDIPGVGRIAVVKDAEGAVMGWITPKM</sequence>
<dbReference type="PANTHER" id="PTHR33993:SF14">
    <property type="entry name" value="GB|AAF24581.1"/>
    <property type="match status" value="1"/>
</dbReference>
<evidence type="ECO:0000259" key="1">
    <source>
        <dbReference type="PROSITE" id="PS51819"/>
    </source>
</evidence>
<dbReference type="Pfam" id="PF00903">
    <property type="entry name" value="Glyoxalase"/>
    <property type="match status" value="1"/>
</dbReference>
<dbReference type="PANTHER" id="PTHR33993">
    <property type="entry name" value="GLYOXALASE-RELATED"/>
    <property type="match status" value="1"/>
</dbReference>
<dbReference type="Proteomes" id="UP001597299">
    <property type="component" value="Unassembled WGS sequence"/>
</dbReference>
<dbReference type="SUPFAM" id="SSF54593">
    <property type="entry name" value="Glyoxalase/Bleomycin resistance protein/Dihydroxybiphenyl dioxygenase"/>
    <property type="match status" value="1"/>
</dbReference>
<dbReference type="RefSeq" id="WP_213353294.1">
    <property type="nucleotide sequence ID" value="NZ_JAHBGB010000033.1"/>
</dbReference>
<feature type="domain" description="VOC" evidence="1">
    <location>
        <begin position="9"/>
        <end position="125"/>
    </location>
</feature>
<evidence type="ECO:0000313" key="3">
    <source>
        <dbReference type="Proteomes" id="UP001597299"/>
    </source>
</evidence>
<accession>A0ABW4YVD8</accession>
<dbReference type="InterPro" id="IPR004360">
    <property type="entry name" value="Glyas_Fos-R_dOase_dom"/>
</dbReference>
<name>A0ABW4YVD8_9HYPH</name>
<dbReference type="EMBL" id="JBHUHD010000001">
    <property type="protein sequence ID" value="MFD2140024.1"/>
    <property type="molecule type" value="Genomic_DNA"/>
</dbReference>
<protein>
    <submittedName>
        <fullName evidence="2">VOC family protein</fullName>
    </submittedName>
</protein>
<evidence type="ECO:0000313" key="2">
    <source>
        <dbReference type="EMBL" id="MFD2140024.1"/>
    </source>
</evidence>
<proteinExistence type="predicted"/>
<dbReference type="Gene3D" id="3.10.180.10">
    <property type="entry name" value="2,3-Dihydroxybiphenyl 1,2-Dioxygenase, domain 1"/>
    <property type="match status" value="1"/>
</dbReference>
<organism evidence="2 3">
    <name type="scientific">Ancylobacter oerskovii</name>
    <dbReference type="NCBI Taxonomy" id="459519"/>
    <lineage>
        <taxon>Bacteria</taxon>
        <taxon>Pseudomonadati</taxon>
        <taxon>Pseudomonadota</taxon>
        <taxon>Alphaproteobacteria</taxon>
        <taxon>Hyphomicrobiales</taxon>
        <taxon>Xanthobacteraceae</taxon>
        <taxon>Ancylobacter</taxon>
    </lineage>
</organism>
<comment type="caution">
    <text evidence="2">The sequence shown here is derived from an EMBL/GenBank/DDBJ whole genome shotgun (WGS) entry which is preliminary data.</text>
</comment>
<dbReference type="InterPro" id="IPR052164">
    <property type="entry name" value="Anthracycline_SecMetBiosynth"/>
</dbReference>
<keyword evidence="3" id="KW-1185">Reference proteome</keyword>
<dbReference type="CDD" id="cd07247">
    <property type="entry name" value="SgaA_N_like"/>
    <property type="match status" value="1"/>
</dbReference>
<dbReference type="InterPro" id="IPR029068">
    <property type="entry name" value="Glyas_Bleomycin-R_OHBP_Dase"/>
</dbReference>
<reference evidence="3" key="1">
    <citation type="journal article" date="2019" name="Int. J. Syst. Evol. Microbiol.">
        <title>The Global Catalogue of Microorganisms (GCM) 10K type strain sequencing project: providing services to taxonomists for standard genome sequencing and annotation.</title>
        <authorList>
            <consortium name="The Broad Institute Genomics Platform"/>
            <consortium name="The Broad Institute Genome Sequencing Center for Infectious Disease"/>
            <person name="Wu L."/>
            <person name="Ma J."/>
        </authorList>
    </citation>
    <scope>NUCLEOTIDE SEQUENCE [LARGE SCALE GENOMIC DNA]</scope>
    <source>
        <strain evidence="3">CCM 7435</strain>
    </source>
</reference>
<gene>
    <name evidence="2" type="ORF">ACFSNC_06420</name>
</gene>
<dbReference type="InterPro" id="IPR037523">
    <property type="entry name" value="VOC_core"/>
</dbReference>